<reference evidence="1" key="1">
    <citation type="submission" date="2018-05" db="EMBL/GenBank/DDBJ databases">
        <authorList>
            <person name="Lanie J.A."/>
            <person name="Ng W.-L."/>
            <person name="Kazmierczak K.M."/>
            <person name="Andrzejewski T.M."/>
            <person name="Davidsen T.M."/>
            <person name="Wayne K.J."/>
            <person name="Tettelin H."/>
            <person name="Glass J.I."/>
            <person name="Rusch D."/>
            <person name="Podicherti R."/>
            <person name="Tsui H.-C.T."/>
            <person name="Winkler M.E."/>
        </authorList>
    </citation>
    <scope>NUCLEOTIDE SEQUENCE</scope>
</reference>
<proteinExistence type="predicted"/>
<accession>A0A382IFP3</accession>
<dbReference type="EMBL" id="UINC01066899">
    <property type="protein sequence ID" value="SVB98047.1"/>
    <property type="molecule type" value="Genomic_DNA"/>
</dbReference>
<name>A0A382IFP3_9ZZZZ</name>
<organism evidence="1">
    <name type="scientific">marine metagenome</name>
    <dbReference type="NCBI Taxonomy" id="408172"/>
    <lineage>
        <taxon>unclassified sequences</taxon>
        <taxon>metagenomes</taxon>
        <taxon>ecological metagenomes</taxon>
    </lineage>
</organism>
<evidence type="ECO:0000313" key="1">
    <source>
        <dbReference type="EMBL" id="SVB98047.1"/>
    </source>
</evidence>
<sequence>MWIESLKDLTMNEIAMGTRRCLTECEIFPTIAHFIEKAKTNPMVRAGQWTDVPKIEQAHKRVPMPDEFRKKFKKAFKFK</sequence>
<gene>
    <name evidence="1" type="ORF">METZ01_LOCUS250901</name>
</gene>
<protein>
    <submittedName>
        <fullName evidence="1">Uncharacterized protein</fullName>
    </submittedName>
</protein>
<dbReference type="AlphaFoldDB" id="A0A382IFP3"/>